<name>A0A371G908_MUCPR</name>
<dbReference type="AlphaFoldDB" id="A0A371G908"/>
<keyword evidence="1" id="KW-0175">Coiled coil</keyword>
<evidence type="ECO:0000256" key="1">
    <source>
        <dbReference type="SAM" id="Coils"/>
    </source>
</evidence>
<comment type="caution">
    <text evidence="2">The sequence shown here is derived from an EMBL/GenBank/DDBJ whole genome shotgun (WGS) entry which is preliminary data.</text>
</comment>
<evidence type="ECO:0000313" key="2">
    <source>
        <dbReference type="EMBL" id="RDX87040.1"/>
    </source>
</evidence>
<sequence length="195" mass="21963">MAKVVNSTRSTPFKALYGRDPPLLLKGTTIPPMVVEVNKMTIYTDTILDDFKANLAKAQNQMKIYVNKNRREVNNTVGDWVYLKLQPHSRTNGLPIGIAPRKQNPYSLSCIPLEESCGTLGYFTATPHYVSRRPGVTTNVIKEQFPNFHLRDKVKLLGGSIVRHKPPITRTYSRRKPINIVAPGPINNVELRPEA</sequence>
<feature type="non-terminal residue" evidence="2">
    <location>
        <position position="1"/>
    </location>
</feature>
<accession>A0A371G908</accession>
<feature type="coiled-coil region" evidence="1">
    <location>
        <begin position="48"/>
        <end position="75"/>
    </location>
</feature>
<proteinExistence type="predicted"/>
<reference evidence="2" key="1">
    <citation type="submission" date="2018-05" db="EMBL/GenBank/DDBJ databases">
        <title>Draft genome of Mucuna pruriens seed.</title>
        <authorList>
            <person name="Nnadi N.E."/>
            <person name="Vos R."/>
            <person name="Hasami M.H."/>
            <person name="Devisetty U.K."/>
            <person name="Aguiy J.C."/>
        </authorList>
    </citation>
    <scope>NUCLEOTIDE SEQUENCE [LARGE SCALE GENOMIC DNA]</scope>
    <source>
        <strain evidence="2">JCA_2017</strain>
    </source>
</reference>
<gene>
    <name evidence="2" type="ORF">CR513_31534</name>
</gene>
<protein>
    <submittedName>
        <fullName evidence="2">Uncharacterized protein</fullName>
    </submittedName>
</protein>
<dbReference type="Proteomes" id="UP000257109">
    <property type="component" value="Unassembled WGS sequence"/>
</dbReference>
<keyword evidence="3" id="KW-1185">Reference proteome</keyword>
<dbReference type="OrthoDB" id="1303160at2759"/>
<organism evidence="2 3">
    <name type="scientific">Mucuna pruriens</name>
    <name type="common">Velvet bean</name>
    <name type="synonym">Dolichos pruriens</name>
    <dbReference type="NCBI Taxonomy" id="157652"/>
    <lineage>
        <taxon>Eukaryota</taxon>
        <taxon>Viridiplantae</taxon>
        <taxon>Streptophyta</taxon>
        <taxon>Embryophyta</taxon>
        <taxon>Tracheophyta</taxon>
        <taxon>Spermatophyta</taxon>
        <taxon>Magnoliopsida</taxon>
        <taxon>eudicotyledons</taxon>
        <taxon>Gunneridae</taxon>
        <taxon>Pentapetalae</taxon>
        <taxon>rosids</taxon>
        <taxon>fabids</taxon>
        <taxon>Fabales</taxon>
        <taxon>Fabaceae</taxon>
        <taxon>Papilionoideae</taxon>
        <taxon>50 kb inversion clade</taxon>
        <taxon>NPAAA clade</taxon>
        <taxon>indigoferoid/millettioid clade</taxon>
        <taxon>Phaseoleae</taxon>
        <taxon>Mucuna</taxon>
    </lineage>
</organism>
<evidence type="ECO:0000313" key="3">
    <source>
        <dbReference type="Proteomes" id="UP000257109"/>
    </source>
</evidence>
<dbReference type="EMBL" id="QJKJ01006351">
    <property type="protein sequence ID" value="RDX87040.1"/>
    <property type="molecule type" value="Genomic_DNA"/>
</dbReference>